<dbReference type="SUPFAM" id="SSF50978">
    <property type="entry name" value="WD40 repeat-like"/>
    <property type="match status" value="1"/>
</dbReference>
<keyword evidence="3 8" id="KW-0853">WD repeat</keyword>
<gene>
    <name evidence="10" type="primary">PAK1IP1</name>
</gene>
<dbReference type="GO" id="GO:0009968">
    <property type="term" value="P:negative regulation of signal transduction"/>
    <property type="evidence" value="ECO:0007669"/>
    <property type="project" value="UniProtKB-KW"/>
</dbReference>
<dbReference type="GO" id="GO:0005730">
    <property type="term" value="C:nucleolus"/>
    <property type="evidence" value="ECO:0007669"/>
    <property type="project" value="UniProtKB-SubCell"/>
</dbReference>
<keyword evidence="2" id="KW-0690">Ribosome biogenesis</keyword>
<keyword evidence="6" id="KW-0539">Nucleus</keyword>
<dbReference type="Gene3D" id="2.130.10.10">
    <property type="entry name" value="YVTN repeat-like/Quinoprotein amine dehydrogenase"/>
    <property type="match status" value="2"/>
</dbReference>
<name>A0A8C0U3M6_CYACU</name>
<dbReference type="SMART" id="SM00320">
    <property type="entry name" value="WD40"/>
    <property type="match status" value="5"/>
</dbReference>
<dbReference type="PROSITE" id="PS00678">
    <property type="entry name" value="WD_REPEATS_1"/>
    <property type="match status" value="2"/>
</dbReference>
<reference evidence="10" key="2">
    <citation type="submission" date="2025-09" db="UniProtKB">
        <authorList>
            <consortium name="Ensembl"/>
        </authorList>
    </citation>
    <scope>IDENTIFICATION</scope>
</reference>
<organism evidence="10 11">
    <name type="scientific">Cyanistes caeruleus</name>
    <name type="common">Eurasian blue tit</name>
    <name type="synonym">Parus caeruleus</name>
    <dbReference type="NCBI Taxonomy" id="156563"/>
    <lineage>
        <taxon>Eukaryota</taxon>
        <taxon>Metazoa</taxon>
        <taxon>Chordata</taxon>
        <taxon>Craniata</taxon>
        <taxon>Vertebrata</taxon>
        <taxon>Euteleostomi</taxon>
        <taxon>Archelosauria</taxon>
        <taxon>Archosauria</taxon>
        <taxon>Dinosauria</taxon>
        <taxon>Saurischia</taxon>
        <taxon>Theropoda</taxon>
        <taxon>Coelurosauria</taxon>
        <taxon>Aves</taxon>
        <taxon>Neognathae</taxon>
        <taxon>Neoaves</taxon>
        <taxon>Telluraves</taxon>
        <taxon>Australaves</taxon>
        <taxon>Passeriformes</taxon>
        <taxon>Paridae</taxon>
        <taxon>Cyanistes</taxon>
    </lineage>
</organism>
<evidence type="ECO:0000256" key="2">
    <source>
        <dbReference type="ARBA" id="ARBA00022517"/>
    </source>
</evidence>
<dbReference type="InterPro" id="IPR015943">
    <property type="entry name" value="WD40/YVTN_repeat-like_dom_sf"/>
</dbReference>
<evidence type="ECO:0000256" key="8">
    <source>
        <dbReference type="PROSITE-ProRule" id="PRU00221"/>
    </source>
</evidence>
<dbReference type="InterPro" id="IPR051959">
    <property type="entry name" value="PAK1-Kinase_Regulator"/>
</dbReference>
<feature type="repeat" description="WD" evidence="8">
    <location>
        <begin position="276"/>
        <end position="312"/>
    </location>
</feature>
<evidence type="ECO:0000313" key="10">
    <source>
        <dbReference type="Ensembl" id="ENSCCEP00000001284.1"/>
    </source>
</evidence>
<dbReference type="InterPro" id="IPR036322">
    <property type="entry name" value="WD40_repeat_dom_sf"/>
</dbReference>
<proteinExistence type="predicted"/>
<comment type="function">
    <text evidence="7">Negatively regulates the PAK1 kinase. PAK1 is a member of the PAK kinase family, which has been shown to play a positive role in the regulation of signaling pathways involving MAPK8 and RELA. PAK1 exists as an inactive homodimer, which is activated by binding of small GTPases such as CDC42 to an N-terminal regulatory domain. PAK1IP1 also binds to the N-terminus of PAK1, and inhibits the specific activation of PAK1 by CDC42. May be involved in ribosomal large subunit assembly.</text>
</comment>
<reference evidence="10" key="1">
    <citation type="submission" date="2025-08" db="UniProtKB">
        <authorList>
            <consortium name="Ensembl"/>
        </authorList>
    </citation>
    <scope>IDENTIFICATION</scope>
</reference>
<keyword evidence="11" id="KW-1185">Reference proteome</keyword>
<evidence type="ECO:0000256" key="3">
    <source>
        <dbReference type="ARBA" id="ARBA00022574"/>
    </source>
</evidence>
<dbReference type="Ensembl" id="ENSCCET00000002253.1">
    <property type="protein sequence ID" value="ENSCCEP00000001284.1"/>
    <property type="gene ID" value="ENSCCEG00000001546.1"/>
</dbReference>
<dbReference type="InterPro" id="IPR001680">
    <property type="entry name" value="WD40_rpt"/>
</dbReference>
<feature type="region of interest" description="Disordered" evidence="9">
    <location>
        <begin position="383"/>
        <end position="410"/>
    </location>
</feature>
<feature type="repeat" description="WD" evidence="8">
    <location>
        <begin position="73"/>
        <end position="105"/>
    </location>
</feature>
<dbReference type="PROSITE" id="PS50082">
    <property type="entry name" value="WD_REPEATS_2"/>
    <property type="match status" value="4"/>
</dbReference>
<feature type="repeat" description="WD" evidence="8">
    <location>
        <begin position="113"/>
        <end position="153"/>
    </location>
</feature>
<dbReference type="Proteomes" id="UP000694410">
    <property type="component" value="Unplaced"/>
</dbReference>
<keyword evidence="5" id="KW-0677">Repeat</keyword>
<dbReference type="InterPro" id="IPR020472">
    <property type="entry name" value="WD40_PAC1"/>
</dbReference>
<dbReference type="PROSITE" id="PS50294">
    <property type="entry name" value="WD_REPEATS_REGION"/>
    <property type="match status" value="1"/>
</dbReference>
<dbReference type="PANTHER" id="PTHR44675:SF1">
    <property type="entry name" value="P21-ACTIVATED PROTEIN KINASE-INTERACTING PROTEIN 1"/>
    <property type="match status" value="1"/>
</dbReference>
<evidence type="ECO:0000256" key="7">
    <source>
        <dbReference type="ARBA" id="ARBA00045213"/>
    </source>
</evidence>
<keyword evidence="4" id="KW-0734">Signal transduction inhibitor</keyword>
<dbReference type="FunFam" id="2.130.10.10:FF:000424">
    <property type="entry name" value="p21-activated protein kinase-interacting protein 1-like"/>
    <property type="match status" value="1"/>
</dbReference>
<comment type="subcellular location">
    <subcellularLocation>
        <location evidence="1">Nucleus</location>
        <location evidence="1">Nucleolus</location>
    </subcellularLocation>
</comment>
<sequence>MVMFRHGLDVMIPEVFSSLFDLVILIFKHILFQLLLLKIKLQDNEVEAFYGKLEKDLFVSHLQSWTVTPDFTHHAHSASLSAVAVNNRYVVTGSRDETIQIYDMKKKIEHGALLQHNGTITCLEFYGTAHLLSGAEDGLICIWNTKRWECLKSIKAHKGHVTSLSIHPSGKLALSVGTDKTLRTWNLVEGRSAFIKNLKQNAHIIKWSPDGEKYVTVITNKVDIYRLDTASISGTITTEKRISSLRFITDSILAIAGDDEIIRFYSCDSQKCLCEFKAHENRIKDIYSFEREGQHVIVTASSDGYIKMWNLDLDKVKDGPSLLCEVNTKARLTCLAVWLDQASEMKKNSDKTATSSQETEDEKSSVAVINKDFWTTKRLKTAKRKRKIIPGKQKLKAPVRKKKKKQNSLA</sequence>
<dbReference type="Pfam" id="PF00400">
    <property type="entry name" value="WD40"/>
    <property type="match status" value="4"/>
</dbReference>
<dbReference type="AlphaFoldDB" id="A0A8C0U3M6"/>
<dbReference type="PANTHER" id="PTHR44675">
    <property type="entry name" value="PAK1 INTERACTING PROTEIN 1"/>
    <property type="match status" value="1"/>
</dbReference>
<feature type="repeat" description="WD" evidence="8">
    <location>
        <begin position="154"/>
        <end position="195"/>
    </location>
</feature>
<dbReference type="GO" id="GO:0042254">
    <property type="term" value="P:ribosome biogenesis"/>
    <property type="evidence" value="ECO:0007669"/>
    <property type="project" value="UniProtKB-KW"/>
</dbReference>
<accession>A0A8C0U3M6</accession>
<evidence type="ECO:0000256" key="4">
    <source>
        <dbReference type="ARBA" id="ARBA00022700"/>
    </source>
</evidence>
<evidence type="ECO:0000256" key="6">
    <source>
        <dbReference type="ARBA" id="ARBA00023242"/>
    </source>
</evidence>
<dbReference type="PRINTS" id="PR00320">
    <property type="entry name" value="GPROTEINBRPT"/>
</dbReference>
<dbReference type="InterPro" id="IPR019775">
    <property type="entry name" value="WD40_repeat_CS"/>
</dbReference>
<protein>
    <submittedName>
        <fullName evidence="10">PAK1 interacting protein 1</fullName>
    </submittedName>
</protein>
<evidence type="ECO:0000256" key="5">
    <source>
        <dbReference type="ARBA" id="ARBA00022737"/>
    </source>
</evidence>
<evidence type="ECO:0000256" key="1">
    <source>
        <dbReference type="ARBA" id="ARBA00004604"/>
    </source>
</evidence>
<evidence type="ECO:0000256" key="9">
    <source>
        <dbReference type="SAM" id="MobiDB-lite"/>
    </source>
</evidence>
<evidence type="ECO:0000313" key="11">
    <source>
        <dbReference type="Proteomes" id="UP000694410"/>
    </source>
</evidence>